<comment type="caution">
    <text evidence="1">The sequence shown here is derived from an EMBL/GenBank/DDBJ whole genome shotgun (WGS) entry which is preliminary data.</text>
</comment>
<dbReference type="GeneID" id="65402310"/>
<organism evidence="1 2">
    <name type="scientific">Cytobacillus oceanisediminis</name>
    <dbReference type="NCBI Taxonomy" id="665099"/>
    <lineage>
        <taxon>Bacteria</taxon>
        <taxon>Bacillati</taxon>
        <taxon>Bacillota</taxon>
        <taxon>Bacilli</taxon>
        <taxon>Bacillales</taxon>
        <taxon>Bacillaceae</taxon>
        <taxon>Cytobacillus</taxon>
    </lineage>
</organism>
<gene>
    <name evidence="1" type="ORF">IQ19_01055</name>
</gene>
<dbReference type="Proteomes" id="UP000318667">
    <property type="component" value="Unassembled WGS sequence"/>
</dbReference>
<evidence type="ECO:0000313" key="1">
    <source>
        <dbReference type="EMBL" id="TWH89807.1"/>
    </source>
</evidence>
<dbReference type="EMBL" id="VLKI01000002">
    <property type="protein sequence ID" value="TWH89807.1"/>
    <property type="molecule type" value="Genomic_DNA"/>
</dbReference>
<evidence type="ECO:0000313" key="2">
    <source>
        <dbReference type="Proteomes" id="UP000318667"/>
    </source>
</evidence>
<dbReference type="AlphaFoldDB" id="A0A562K308"/>
<proteinExistence type="predicted"/>
<name>A0A562K308_9BACI</name>
<accession>A0A562K308</accession>
<sequence>MYIDYEIRKRVEQERQRIIELLKGKGITQHSDGVRIEELPLLPLNLMENKLVMTLMENDLLEDIKVRIGCSVKDYFAGKGDTVLASWSIEWIGFTVGSPYKIKGISPSKNLIIENDNGKTLQYDPVHFSPVINAHSGLKKQVQ</sequence>
<dbReference type="RefSeq" id="WP_144540605.1">
    <property type="nucleotide sequence ID" value="NZ_CBCSDC010000063.1"/>
</dbReference>
<reference evidence="1 2" key="1">
    <citation type="journal article" date="2015" name="Stand. Genomic Sci.">
        <title>Genomic Encyclopedia of Bacterial and Archaeal Type Strains, Phase III: the genomes of soil and plant-associated and newly described type strains.</title>
        <authorList>
            <person name="Whitman W.B."/>
            <person name="Woyke T."/>
            <person name="Klenk H.P."/>
            <person name="Zhou Y."/>
            <person name="Lilburn T.G."/>
            <person name="Beck B.J."/>
            <person name="De Vos P."/>
            <person name="Vandamme P."/>
            <person name="Eisen J.A."/>
            <person name="Garrity G."/>
            <person name="Hugenholtz P."/>
            <person name="Kyrpides N.C."/>
        </authorList>
    </citation>
    <scope>NUCLEOTIDE SEQUENCE [LARGE SCALE GENOMIC DNA]</scope>
    <source>
        <strain evidence="1 2">CGMCC 1.10115</strain>
    </source>
</reference>
<dbReference type="OrthoDB" id="9955722at2"/>
<protein>
    <submittedName>
        <fullName evidence="1">Uncharacterized protein</fullName>
    </submittedName>
</protein>
<keyword evidence="2" id="KW-1185">Reference proteome</keyword>